<name>A0ABY4FAQ4_9BACT</name>
<sequence length="243" mass="27680">MARHLFERGEKYVAAIPAEKPVLRLFLSNIYDRSKSFYHYRTGNPTEAIRLVHNALDNNITLEANGFEFLLFDRVSQYHNLAKVYFGLQQPERGFEILSDSICFLMTGRANVLTDLNRNYVSTYNADLIQMRYSLLALMLCETLTNLQKGADAESFVQDSEGFITPILAAAKDFVLREPQEGFLQNWLLVVQLFYQKQYADFRAAAAAFLAAAPSCLRNVPHQLLESFVGYSRELSEPVLAEV</sequence>
<dbReference type="Proteomes" id="UP000831785">
    <property type="component" value="Chromosome"/>
</dbReference>
<gene>
    <name evidence="1" type="ORF">MUN80_03105</name>
</gene>
<reference evidence="1 2" key="1">
    <citation type="submission" date="2022-04" db="EMBL/GenBank/DDBJ databases">
        <title>Hymenobacter sp. isolated from the air.</title>
        <authorList>
            <person name="Won M."/>
            <person name="Lee C.-M."/>
            <person name="Woen H.-Y."/>
            <person name="Kwon S.-W."/>
        </authorList>
    </citation>
    <scope>NUCLEOTIDE SEQUENCE [LARGE SCALE GENOMIC DNA]</scope>
    <source>
        <strain evidence="2">5116 S-27</strain>
    </source>
</reference>
<evidence type="ECO:0000313" key="1">
    <source>
        <dbReference type="EMBL" id="UOQ53755.1"/>
    </source>
</evidence>
<dbReference type="EMBL" id="CP095049">
    <property type="protein sequence ID" value="UOQ53755.1"/>
    <property type="molecule type" value="Genomic_DNA"/>
</dbReference>
<accession>A0ABY4FAQ4</accession>
<dbReference type="RefSeq" id="WP_244719506.1">
    <property type="nucleotide sequence ID" value="NZ_CP095049.1"/>
</dbReference>
<evidence type="ECO:0008006" key="3">
    <source>
        <dbReference type="Google" id="ProtNLM"/>
    </source>
</evidence>
<evidence type="ECO:0000313" key="2">
    <source>
        <dbReference type="Proteomes" id="UP000831785"/>
    </source>
</evidence>
<protein>
    <recommendedName>
        <fullName evidence="3">Tetratricopeptide repeat protein</fullName>
    </recommendedName>
</protein>
<organism evidence="1 2">
    <name type="scientific">Hymenobacter cellulosivorans</name>
    <dbReference type="NCBI Taxonomy" id="2932249"/>
    <lineage>
        <taxon>Bacteria</taxon>
        <taxon>Pseudomonadati</taxon>
        <taxon>Bacteroidota</taxon>
        <taxon>Cytophagia</taxon>
        <taxon>Cytophagales</taxon>
        <taxon>Hymenobacteraceae</taxon>
        <taxon>Hymenobacter</taxon>
    </lineage>
</organism>
<proteinExistence type="predicted"/>
<keyword evidence="2" id="KW-1185">Reference proteome</keyword>